<feature type="compositionally biased region" description="Low complexity" evidence="1">
    <location>
        <begin position="657"/>
        <end position="675"/>
    </location>
</feature>
<feature type="compositionally biased region" description="Pro residues" evidence="1">
    <location>
        <begin position="501"/>
        <end position="519"/>
    </location>
</feature>
<feature type="compositionally biased region" description="Polar residues" evidence="1">
    <location>
        <begin position="405"/>
        <end position="414"/>
    </location>
</feature>
<protein>
    <submittedName>
        <fullName evidence="2">B4fb8985-f0c4-449e-bd48-8616d2989024</fullName>
    </submittedName>
</protein>
<feature type="region of interest" description="Disordered" evidence="1">
    <location>
        <begin position="640"/>
        <end position="693"/>
    </location>
</feature>
<feature type="region of interest" description="Disordered" evidence="1">
    <location>
        <begin position="427"/>
        <end position="525"/>
    </location>
</feature>
<gene>
    <name evidence="2" type="ORF">TT172_LOCUS2124</name>
</gene>
<reference evidence="2 3" key="1">
    <citation type="submission" date="2018-04" db="EMBL/GenBank/DDBJ databases">
        <authorList>
            <person name="Huttner S."/>
            <person name="Dainat J."/>
        </authorList>
    </citation>
    <scope>NUCLEOTIDE SEQUENCE [LARGE SCALE GENOMIC DNA]</scope>
</reference>
<name>A0A446BB40_9PEZI</name>
<proteinExistence type="predicted"/>
<feature type="compositionally biased region" description="Low complexity" evidence="1">
    <location>
        <begin position="455"/>
        <end position="473"/>
    </location>
</feature>
<feature type="compositionally biased region" description="Low complexity" evidence="1">
    <location>
        <begin position="486"/>
        <end position="500"/>
    </location>
</feature>
<feature type="compositionally biased region" description="Polar residues" evidence="1">
    <location>
        <begin position="427"/>
        <end position="436"/>
    </location>
</feature>
<sequence length="693" mass="74809">MSTPDYHDDIDPAITGPQDGSMPPPPLPSAKGLRGQGGPIVARRGTRRDPQASSIASVNSMAVTDAFSQAEPQGSASQRTITAHLFGTTGPAASAASSGGDSAPSRNLDKVRRMEHMLPRLFAASENLFSHLCSDQGDAEIWEIDRIGFRGAFAAYLAHYPPVSGNGVGDGNPVIDLARVANDMQIDQASLSWKPIFRTILAANLASLLDDITPIDRQDLLPVLQKWDSHFLDGIVGDDLSNWDAEMKKKIIEQVLMIRIQLSIFTLQSLQRSSHTPFHPYEQIARIWCTGDVSAEAVESFLGDDQDALQLRPVMRADPADAELEKIARDAATLRFTSLCRMLPNEVVVGFDHDISDIHETTYTIGEFEDGLRGFARLCFAENKAAMQQGPSNGRHASLPFAPSDASSRADSQIRSQLESDALAHQFSQVESSAHPQSFDPEAAQTPGSRKRRAPAGPAATGDGAAGSAAPAAKKPRARRRKSDIPVAGAAAALASTAAPPSAPAAPEPMQPSQYPPLPGSDDEPDLEALAQRTREISAAARKVKQPQVRSAWVRKDVSLLIKAVHAFQCKWSTIEKEIKAGTLKFERNVNQQALRDKARLLKQDFLKADAVLPRGFDLVVLGKKEKEAVIACGKNPFRKEADIDENGRPINTEYNPAAEGAPEVEPQPEAQQEGLYGAQPEPRPAEQEATIS</sequence>
<accession>A0A446BB40</accession>
<evidence type="ECO:0000313" key="3">
    <source>
        <dbReference type="Proteomes" id="UP000289323"/>
    </source>
</evidence>
<feature type="compositionally biased region" description="Basic and acidic residues" evidence="1">
    <location>
        <begin position="1"/>
        <end position="10"/>
    </location>
</feature>
<dbReference type="Proteomes" id="UP000289323">
    <property type="component" value="Unassembled WGS sequence"/>
</dbReference>
<evidence type="ECO:0000256" key="1">
    <source>
        <dbReference type="SAM" id="MobiDB-lite"/>
    </source>
</evidence>
<evidence type="ECO:0000313" key="2">
    <source>
        <dbReference type="EMBL" id="SPQ19705.1"/>
    </source>
</evidence>
<dbReference type="AlphaFoldDB" id="A0A446BB40"/>
<dbReference type="EMBL" id="OUUZ01000001">
    <property type="protein sequence ID" value="SPQ19705.1"/>
    <property type="molecule type" value="Genomic_DNA"/>
</dbReference>
<feature type="region of interest" description="Disordered" evidence="1">
    <location>
        <begin position="388"/>
        <end position="414"/>
    </location>
</feature>
<feature type="region of interest" description="Disordered" evidence="1">
    <location>
        <begin position="1"/>
        <end position="55"/>
    </location>
</feature>
<organism evidence="2 3">
    <name type="scientific">Thermothielavioides terrestris</name>
    <dbReference type="NCBI Taxonomy" id="2587410"/>
    <lineage>
        <taxon>Eukaryota</taxon>
        <taxon>Fungi</taxon>
        <taxon>Dikarya</taxon>
        <taxon>Ascomycota</taxon>
        <taxon>Pezizomycotina</taxon>
        <taxon>Sordariomycetes</taxon>
        <taxon>Sordariomycetidae</taxon>
        <taxon>Sordariales</taxon>
        <taxon>Chaetomiaceae</taxon>
        <taxon>Thermothielavioides</taxon>
    </lineage>
</organism>